<evidence type="ECO:0000313" key="6">
    <source>
        <dbReference type="EMBL" id="WNC72123.1"/>
    </source>
</evidence>
<dbReference type="Pfam" id="PF00027">
    <property type="entry name" value="cNMP_binding"/>
    <property type="match status" value="1"/>
</dbReference>
<dbReference type="Proteomes" id="UP001258994">
    <property type="component" value="Chromosome"/>
</dbReference>
<dbReference type="SUPFAM" id="SSF51206">
    <property type="entry name" value="cAMP-binding domain-like"/>
    <property type="match status" value="1"/>
</dbReference>
<evidence type="ECO:0000259" key="5">
    <source>
        <dbReference type="PROSITE" id="PS51063"/>
    </source>
</evidence>
<feature type="domain" description="Cyclic nucleotide-binding" evidence="4">
    <location>
        <begin position="35"/>
        <end position="92"/>
    </location>
</feature>
<dbReference type="InterPro" id="IPR050397">
    <property type="entry name" value="Env_Response_Regulators"/>
</dbReference>
<sequence length="235" mass="26245">MSLDINKISVKNSLTSCFGTALESINGGDEFLALLANNADEVHIDSHDYLLNEGESADYVFIPISGSVMLERTASNGARQVYAFLFTGNILGLSTSSIAKYNYSAKALSDLTAIRINRQVLEEFFKRALDIGKKYHTRTEVVLSAMLDHLFVMGQRTAHQRLAHFLLDMENRLFCHKGQYNLPMSRQDIADYLGMTVSTACRGFTALKKKGWISISSNSLIIINDRDAMTHYITD</sequence>
<proteinExistence type="predicted"/>
<accession>A0ABY9TTX4</accession>
<evidence type="ECO:0000259" key="4">
    <source>
        <dbReference type="PROSITE" id="PS50042"/>
    </source>
</evidence>
<reference evidence="7" key="1">
    <citation type="submission" date="2023-09" db="EMBL/GenBank/DDBJ databases">
        <authorList>
            <person name="Li S."/>
            <person name="Li X."/>
            <person name="Zhang C."/>
            <person name="Zhao Z."/>
        </authorList>
    </citation>
    <scope>NUCLEOTIDE SEQUENCE [LARGE SCALE GENOMIC DNA]</scope>
    <source>
        <strain evidence="7">SQ149</strain>
    </source>
</reference>
<dbReference type="PANTHER" id="PTHR24567:SF75">
    <property type="entry name" value="FUMARATE AND NITRATE REDUCTION REGULATORY PROTEIN"/>
    <property type="match status" value="1"/>
</dbReference>
<evidence type="ECO:0000313" key="7">
    <source>
        <dbReference type="Proteomes" id="UP001258994"/>
    </source>
</evidence>
<organism evidence="6 7">
    <name type="scientific">Thalassotalea psychrophila</name>
    <dbReference type="NCBI Taxonomy" id="3065647"/>
    <lineage>
        <taxon>Bacteria</taxon>
        <taxon>Pseudomonadati</taxon>
        <taxon>Pseudomonadota</taxon>
        <taxon>Gammaproteobacteria</taxon>
        <taxon>Alteromonadales</taxon>
        <taxon>Colwelliaceae</taxon>
        <taxon>Thalassotalea</taxon>
    </lineage>
</organism>
<keyword evidence="3" id="KW-0804">Transcription</keyword>
<dbReference type="InterPro" id="IPR000595">
    <property type="entry name" value="cNMP-bd_dom"/>
</dbReference>
<gene>
    <name evidence="6" type="ORF">RGQ13_18685</name>
</gene>
<dbReference type="PROSITE" id="PS50042">
    <property type="entry name" value="CNMP_BINDING_3"/>
    <property type="match status" value="1"/>
</dbReference>
<dbReference type="InterPro" id="IPR014710">
    <property type="entry name" value="RmlC-like_jellyroll"/>
</dbReference>
<dbReference type="InterPro" id="IPR018490">
    <property type="entry name" value="cNMP-bd_dom_sf"/>
</dbReference>
<dbReference type="Gene3D" id="2.60.120.10">
    <property type="entry name" value="Jelly Rolls"/>
    <property type="match status" value="1"/>
</dbReference>
<dbReference type="PROSITE" id="PS51063">
    <property type="entry name" value="HTH_CRP_2"/>
    <property type="match status" value="1"/>
</dbReference>
<evidence type="ECO:0000256" key="1">
    <source>
        <dbReference type="ARBA" id="ARBA00023015"/>
    </source>
</evidence>
<dbReference type="Pfam" id="PF13545">
    <property type="entry name" value="HTH_Crp_2"/>
    <property type="match status" value="1"/>
</dbReference>
<dbReference type="EMBL" id="CP134145">
    <property type="protein sequence ID" value="WNC72123.1"/>
    <property type="molecule type" value="Genomic_DNA"/>
</dbReference>
<dbReference type="SUPFAM" id="SSF46785">
    <property type="entry name" value="Winged helix' DNA-binding domain"/>
    <property type="match status" value="1"/>
</dbReference>
<feature type="domain" description="HTH crp-type" evidence="5">
    <location>
        <begin position="156"/>
        <end position="227"/>
    </location>
</feature>
<dbReference type="CDD" id="cd00092">
    <property type="entry name" value="HTH_CRP"/>
    <property type="match status" value="1"/>
</dbReference>
<dbReference type="RefSeq" id="WP_348391243.1">
    <property type="nucleotide sequence ID" value="NZ_CP134145.1"/>
</dbReference>
<dbReference type="InterPro" id="IPR012318">
    <property type="entry name" value="HTH_CRP"/>
</dbReference>
<keyword evidence="1" id="KW-0805">Transcription regulation</keyword>
<dbReference type="SMART" id="SM00100">
    <property type="entry name" value="cNMP"/>
    <property type="match status" value="1"/>
</dbReference>
<keyword evidence="2" id="KW-0238">DNA-binding</keyword>
<dbReference type="PANTHER" id="PTHR24567">
    <property type="entry name" value="CRP FAMILY TRANSCRIPTIONAL REGULATORY PROTEIN"/>
    <property type="match status" value="1"/>
</dbReference>
<evidence type="ECO:0000256" key="2">
    <source>
        <dbReference type="ARBA" id="ARBA00023125"/>
    </source>
</evidence>
<dbReference type="InterPro" id="IPR036388">
    <property type="entry name" value="WH-like_DNA-bd_sf"/>
</dbReference>
<name>A0ABY9TTX4_9GAMM</name>
<evidence type="ECO:0000256" key="3">
    <source>
        <dbReference type="ARBA" id="ARBA00023163"/>
    </source>
</evidence>
<dbReference type="CDD" id="cd00038">
    <property type="entry name" value="CAP_ED"/>
    <property type="match status" value="1"/>
</dbReference>
<dbReference type="SMART" id="SM00419">
    <property type="entry name" value="HTH_CRP"/>
    <property type="match status" value="1"/>
</dbReference>
<keyword evidence="7" id="KW-1185">Reference proteome</keyword>
<dbReference type="PRINTS" id="PR00034">
    <property type="entry name" value="HTHCRP"/>
</dbReference>
<dbReference type="Gene3D" id="1.10.10.10">
    <property type="entry name" value="Winged helix-like DNA-binding domain superfamily/Winged helix DNA-binding domain"/>
    <property type="match status" value="1"/>
</dbReference>
<dbReference type="InterPro" id="IPR036390">
    <property type="entry name" value="WH_DNA-bd_sf"/>
</dbReference>
<protein>
    <submittedName>
        <fullName evidence="6">Helix-turn-helix domain-containing protein</fullName>
    </submittedName>
</protein>